<name>A0A562T9L9_9HYPH</name>
<proteinExistence type="predicted"/>
<keyword evidence="2" id="KW-1185">Reference proteome</keyword>
<dbReference type="Proteomes" id="UP000320593">
    <property type="component" value="Unassembled WGS sequence"/>
</dbReference>
<evidence type="ECO:0000313" key="1">
    <source>
        <dbReference type="EMBL" id="TWI90351.1"/>
    </source>
</evidence>
<evidence type="ECO:0000313" key="2">
    <source>
        <dbReference type="Proteomes" id="UP000320593"/>
    </source>
</evidence>
<accession>A0A562T9L9</accession>
<comment type="caution">
    <text evidence="1">The sequence shown here is derived from an EMBL/GenBank/DDBJ whole genome shotgun (WGS) entry which is preliminary data.</text>
</comment>
<dbReference type="InterPro" id="IPR052183">
    <property type="entry name" value="IS_Transposase"/>
</dbReference>
<protein>
    <submittedName>
        <fullName evidence="1">Putative transposase</fullName>
    </submittedName>
</protein>
<reference evidence="1 2" key="1">
    <citation type="submission" date="2019-07" db="EMBL/GenBank/DDBJ databases">
        <title>Genomic Encyclopedia of Archaeal and Bacterial Type Strains, Phase II (KMG-II): from individual species to whole genera.</title>
        <authorList>
            <person name="Goeker M."/>
        </authorList>
    </citation>
    <scope>NUCLEOTIDE SEQUENCE [LARGE SCALE GENOMIC DNA]</scope>
    <source>
        <strain evidence="1 2">ATCC BAA-252</strain>
    </source>
</reference>
<dbReference type="PANTHER" id="PTHR35528">
    <property type="entry name" value="BLL1675 PROTEIN"/>
    <property type="match status" value="1"/>
</dbReference>
<organism evidence="1 2">
    <name type="scientific">Roseibium hamelinense</name>
    <dbReference type="NCBI Taxonomy" id="150831"/>
    <lineage>
        <taxon>Bacteria</taxon>
        <taxon>Pseudomonadati</taxon>
        <taxon>Pseudomonadota</taxon>
        <taxon>Alphaproteobacteria</taxon>
        <taxon>Hyphomicrobiales</taxon>
        <taxon>Stappiaceae</taxon>
        <taxon>Roseibium</taxon>
    </lineage>
</organism>
<gene>
    <name evidence="1" type="ORF">JM93_01332</name>
</gene>
<dbReference type="PANTHER" id="PTHR35528:SF3">
    <property type="entry name" value="BLL1675 PROTEIN"/>
    <property type="match status" value="1"/>
</dbReference>
<sequence length="79" mass="8928">MRERGVDVDHATLNRWVVRYSPAFAANAKARKRPVYSSWRMDETYLKARNEAAATAFLEQAIGTNSLPERLVMDKSGAN</sequence>
<dbReference type="EMBL" id="VLLF01000002">
    <property type="protein sequence ID" value="TWI90351.1"/>
    <property type="molecule type" value="Genomic_DNA"/>
</dbReference>
<dbReference type="AlphaFoldDB" id="A0A562T9L9"/>